<gene>
    <name evidence="2" type="ORF">D9756_005050</name>
</gene>
<dbReference type="EMBL" id="JAACJO010000003">
    <property type="protein sequence ID" value="KAF5360554.1"/>
    <property type="molecule type" value="Genomic_DNA"/>
</dbReference>
<evidence type="ECO:0000313" key="2">
    <source>
        <dbReference type="EMBL" id="KAF5360554.1"/>
    </source>
</evidence>
<comment type="caution">
    <text evidence="2">The sequence shown here is derived from an EMBL/GenBank/DDBJ whole genome shotgun (WGS) entry which is preliminary data.</text>
</comment>
<dbReference type="AlphaFoldDB" id="A0A8H5G8Z3"/>
<name>A0A8H5G8Z3_9AGAR</name>
<dbReference type="PROSITE" id="PS51257">
    <property type="entry name" value="PROKAR_LIPOPROTEIN"/>
    <property type="match status" value="1"/>
</dbReference>
<sequence>MNLNKAPFVFTPQSTMVPHTLFLVLACWISCVSALPSSPVAGPEYVVGTWDMPLVKSFWTLFWGQNVPQVMSVQEDEGNQLPGWYDPSLNGGRMLDFTTRRYGEPLNVIISGSSDPFVLTDEGLRLYTNSLGYAEECLGLHMGHLHEANLGDGDSRKTQLYLARQSYFPILGTCWESLTGGHHFRAWKQNGTLANSGAWFIGASKELDSRHHHQIVPNGYNIGRDWIVLRATHGSSWKGMRWNATVEWREDLLEAGSDGINHGIAQDGRVAVLNVQRIPF</sequence>
<dbReference type="Proteomes" id="UP000559027">
    <property type="component" value="Unassembled WGS sequence"/>
</dbReference>
<evidence type="ECO:0000256" key="1">
    <source>
        <dbReference type="SAM" id="SignalP"/>
    </source>
</evidence>
<organism evidence="2 3">
    <name type="scientific">Leucocoprinus leucothites</name>
    <dbReference type="NCBI Taxonomy" id="201217"/>
    <lineage>
        <taxon>Eukaryota</taxon>
        <taxon>Fungi</taxon>
        <taxon>Dikarya</taxon>
        <taxon>Basidiomycota</taxon>
        <taxon>Agaricomycotina</taxon>
        <taxon>Agaricomycetes</taxon>
        <taxon>Agaricomycetidae</taxon>
        <taxon>Agaricales</taxon>
        <taxon>Agaricineae</taxon>
        <taxon>Agaricaceae</taxon>
        <taxon>Leucocoprinus</taxon>
    </lineage>
</organism>
<keyword evidence="1" id="KW-0732">Signal</keyword>
<evidence type="ECO:0000313" key="3">
    <source>
        <dbReference type="Proteomes" id="UP000559027"/>
    </source>
</evidence>
<accession>A0A8H5G8Z3</accession>
<reference evidence="2 3" key="1">
    <citation type="journal article" date="2020" name="ISME J.">
        <title>Uncovering the hidden diversity of litter-decomposition mechanisms in mushroom-forming fungi.</title>
        <authorList>
            <person name="Floudas D."/>
            <person name="Bentzer J."/>
            <person name="Ahren D."/>
            <person name="Johansson T."/>
            <person name="Persson P."/>
            <person name="Tunlid A."/>
        </authorList>
    </citation>
    <scope>NUCLEOTIDE SEQUENCE [LARGE SCALE GENOMIC DNA]</scope>
    <source>
        <strain evidence="2 3">CBS 146.42</strain>
    </source>
</reference>
<feature type="signal peptide" evidence="1">
    <location>
        <begin position="1"/>
        <end position="34"/>
    </location>
</feature>
<protein>
    <submittedName>
        <fullName evidence="2">Uncharacterized protein</fullName>
    </submittedName>
</protein>
<keyword evidence="3" id="KW-1185">Reference proteome</keyword>
<dbReference type="OrthoDB" id="2310204at2759"/>
<feature type="chain" id="PRO_5034020009" evidence="1">
    <location>
        <begin position="35"/>
        <end position="280"/>
    </location>
</feature>
<proteinExistence type="predicted"/>